<dbReference type="InterPro" id="IPR026051">
    <property type="entry name" value="ALG1-like"/>
</dbReference>
<feature type="domain" description="Glycosyltransferase subfamily 4-like N-terminal" evidence="18">
    <location>
        <begin position="61"/>
        <end position="231"/>
    </location>
</feature>
<comment type="function">
    <text evidence="11">Participates in the formation of the lipid-linked precursor oligosaccharide for N-glycosylation. Involved in assembling the dolichol-pyrophosphate-GlcNAc(2)-Man(5) intermediate on the cytoplasmic surface of the ER.</text>
</comment>
<dbReference type="STRING" id="13706.A0A1X2HNQ8"/>
<evidence type="ECO:0000256" key="11">
    <source>
        <dbReference type="ARBA" id="ARBA00024899"/>
    </source>
</evidence>
<dbReference type="Proteomes" id="UP000242180">
    <property type="component" value="Unassembled WGS sequence"/>
</dbReference>
<organism evidence="19 20">
    <name type="scientific">Syncephalastrum racemosum</name>
    <name type="common">Filamentous fungus</name>
    <dbReference type="NCBI Taxonomy" id="13706"/>
    <lineage>
        <taxon>Eukaryota</taxon>
        <taxon>Fungi</taxon>
        <taxon>Fungi incertae sedis</taxon>
        <taxon>Mucoromycota</taxon>
        <taxon>Mucoromycotina</taxon>
        <taxon>Mucoromycetes</taxon>
        <taxon>Mucorales</taxon>
        <taxon>Syncephalastraceae</taxon>
        <taxon>Syncephalastrum</taxon>
    </lineage>
</organism>
<keyword evidence="5" id="KW-0328">Glycosyltransferase</keyword>
<evidence type="ECO:0000256" key="9">
    <source>
        <dbReference type="ARBA" id="ARBA00022989"/>
    </source>
</evidence>
<comment type="caution">
    <text evidence="19">The sequence shown here is derived from an EMBL/GenBank/DDBJ whole genome shotgun (WGS) entry which is preliminary data.</text>
</comment>
<evidence type="ECO:0000256" key="3">
    <source>
        <dbReference type="ARBA" id="ARBA00012611"/>
    </source>
</evidence>
<comment type="subcellular location">
    <subcellularLocation>
        <location evidence="1">Endoplasmic reticulum membrane</location>
        <topology evidence="1">Single-pass membrane protein</topology>
    </subcellularLocation>
</comment>
<sequence length="480" mass="54571">MESDATDGGLSMGGVLLAVFCLYLLGSRVARLYMFEQTGSLGRRARPVVQVVVLGDIGRSPRIRYHAASLADAGCTVDLIGYTDTPVGSRISAHRYIRVRPIYSAYSVPEGCPRLLYLLWAPFKAIFIATQLIWIMGCITLRPHYIFIQNPPAIPTLAIARLVSSLRQASLVIDWHNFGYSMLAMKLGDQNKIVRWAKIYEQWMGHRAYVHLTVTDRMHHELQTWNIRGTVVTFKDRPQYHFRRLSIAQIHEFLGRFRLDDLVRKETTDASYFLGPLEAPTQTLLTGSATEFRPDRPRLVVSSTSWTEDEDFGILLRAIELYEARAAASDPRLLFVITGKGPQKEMYEEKISRMHLQKTRVITAWLETADYPLLLGSADLGISLHTSTSGMDLPMKVVDMFGCGLPVCAVNFECLDELVAHGKNGLVFDRSEELADQLLELFVRNPQKLEELQANVIEEYENQKWETQWNEIMKPFVIKE</sequence>
<dbReference type="SUPFAM" id="SSF53756">
    <property type="entry name" value="UDP-Glycosyltransferase/glycogen phosphorylase"/>
    <property type="match status" value="1"/>
</dbReference>
<evidence type="ECO:0000256" key="12">
    <source>
        <dbReference type="ARBA" id="ARBA00031434"/>
    </source>
</evidence>
<evidence type="ECO:0000256" key="10">
    <source>
        <dbReference type="ARBA" id="ARBA00023136"/>
    </source>
</evidence>
<dbReference type="Pfam" id="PF13579">
    <property type="entry name" value="Glyco_trans_4_4"/>
    <property type="match status" value="1"/>
</dbReference>
<evidence type="ECO:0000313" key="19">
    <source>
        <dbReference type="EMBL" id="ORZ01024.1"/>
    </source>
</evidence>
<dbReference type="AlphaFoldDB" id="A0A1X2HNQ8"/>
<dbReference type="InParanoid" id="A0A1X2HNQ8"/>
<evidence type="ECO:0000256" key="6">
    <source>
        <dbReference type="ARBA" id="ARBA00022679"/>
    </source>
</evidence>
<evidence type="ECO:0000256" key="14">
    <source>
        <dbReference type="ARBA" id="ARBA00033088"/>
    </source>
</evidence>
<evidence type="ECO:0000259" key="18">
    <source>
        <dbReference type="Pfam" id="PF13579"/>
    </source>
</evidence>
<evidence type="ECO:0000256" key="15">
    <source>
        <dbReference type="ARBA" id="ARBA00045071"/>
    </source>
</evidence>
<keyword evidence="10 16" id="KW-0472">Membrane</keyword>
<evidence type="ECO:0000256" key="2">
    <source>
        <dbReference type="ARBA" id="ARBA00004922"/>
    </source>
</evidence>
<feature type="transmembrane region" description="Helical" evidence="16">
    <location>
        <begin position="12"/>
        <end position="34"/>
    </location>
</feature>
<keyword evidence="6" id="KW-0808">Transferase</keyword>
<evidence type="ECO:0000313" key="20">
    <source>
        <dbReference type="Proteomes" id="UP000242180"/>
    </source>
</evidence>
<evidence type="ECO:0000256" key="1">
    <source>
        <dbReference type="ARBA" id="ARBA00004389"/>
    </source>
</evidence>
<comment type="catalytic activity">
    <reaction evidence="15">
        <text>an N,N'-diacetylchitobiosyl-diphospho-di-trans,poly-cis-dolichol + GDP-alpha-D-mannose = a beta-D-Man-(1-&gt;4)-beta-D-GlcNAc-(1-&gt;4)-alpha-D-GlcNAc-diphospho-di-trans,poly-cis-dolichol + GDP + H(+)</text>
        <dbReference type="Rhea" id="RHEA:13865"/>
        <dbReference type="Rhea" id="RHEA-COMP:19510"/>
        <dbReference type="Rhea" id="RHEA-COMP:19511"/>
        <dbReference type="ChEBI" id="CHEBI:15378"/>
        <dbReference type="ChEBI" id="CHEBI:57269"/>
        <dbReference type="ChEBI" id="CHEBI:57527"/>
        <dbReference type="ChEBI" id="CHEBI:58189"/>
        <dbReference type="ChEBI" id="CHEBI:58472"/>
        <dbReference type="EC" id="2.4.1.142"/>
    </reaction>
    <physiologicalReaction direction="left-to-right" evidence="15">
        <dbReference type="Rhea" id="RHEA:13866"/>
    </physiologicalReaction>
</comment>
<evidence type="ECO:0000256" key="8">
    <source>
        <dbReference type="ARBA" id="ARBA00022824"/>
    </source>
</evidence>
<keyword evidence="20" id="KW-1185">Reference proteome</keyword>
<evidence type="ECO:0000256" key="7">
    <source>
        <dbReference type="ARBA" id="ARBA00022692"/>
    </source>
</evidence>
<feature type="domain" description="Glycosyl transferase family 1" evidence="17">
    <location>
        <begin position="294"/>
        <end position="455"/>
    </location>
</feature>
<name>A0A1X2HNQ8_SYNRA</name>
<reference evidence="19 20" key="1">
    <citation type="submission" date="2016-07" db="EMBL/GenBank/DDBJ databases">
        <title>Pervasive Adenine N6-methylation of Active Genes in Fungi.</title>
        <authorList>
            <consortium name="DOE Joint Genome Institute"/>
            <person name="Mondo S.J."/>
            <person name="Dannebaum R.O."/>
            <person name="Kuo R.C."/>
            <person name="Labutti K."/>
            <person name="Haridas S."/>
            <person name="Kuo A."/>
            <person name="Salamov A."/>
            <person name="Ahrendt S.R."/>
            <person name="Lipzen A."/>
            <person name="Sullivan W."/>
            <person name="Andreopoulos W.B."/>
            <person name="Clum A."/>
            <person name="Lindquist E."/>
            <person name="Daum C."/>
            <person name="Ramamoorthy G.K."/>
            <person name="Gryganskyi A."/>
            <person name="Culley D."/>
            <person name="Magnuson J.K."/>
            <person name="James T.Y."/>
            <person name="O'Malley M.A."/>
            <person name="Stajich J.E."/>
            <person name="Spatafora J.W."/>
            <person name="Visel A."/>
            <person name="Grigoriev I.V."/>
        </authorList>
    </citation>
    <scope>NUCLEOTIDE SEQUENCE [LARGE SCALE GENOMIC DNA]</scope>
    <source>
        <strain evidence="19 20">NRRL 2496</strain>
    </source>
</reference>
<dbReference type="Pfam" id="PF00534">
    <property type="entry name" value="Glycos_transf_1"/>
    <property type="match status" value="1"/>
</dbReference>
<dbReference type="EC" id="2.4.1.142" evidence="3"/>
<dbReference type="Gene3D" id="3.40.50.2000">
    <property type="entry name" value="Glycogen Phosphorylase B"/>
    <property type="match status" value="1"/>
</dbReference>
<gene>
    <name evidence="19" type="ORF">BCR43DRAFT_486237</name>
</gene>
<evidence type="ECO:0000256" key="5">
    <source>
        <dbReference type="ARBA" id="ARBA00022676"/>
    </source>
</evidence>
<accession>A0A1X2HNQ8</accession>
<dbReference type="InterPro" id="IPR001296">
    <property type="entry name" value="Glyco_trans_1"/>
</dbReference>
<evidence type="ECO:0000256" key="4">
    <source>
        <dbReference type="ARBA" id="ARBA00015841"/>
    </source>
</evidence>
<dbReference type="GO" id="GO:0005789">
    <property type="term" value="C:endoplasmic reticulum membrane"/>
    <property type="evidence" value="ECO:0007669"/>
    <property type="project" value="UniProtKB-SubCell"/>
</dbReference>
<comment type="pathway">
    <text evidence="2">Protein modification; protein glycosylation.</text>
</comment>
<dbReference type="OrthoDB" id="614844at2759"/>
<keyword evidence="7 16" id="KW-0812">Transmembrane</keyword>
<proteinExistence type="predicted"/>
<dbReference type="EMBL" id="MCGN01000002">
    <property type="protein sequence ID" value="ORZ01024.1"/>
    <property type="molecule type" value="Genomic_DNA"/>
</dbReference>
<evidence type="ECO:0000259" key="17">
    <source>
        <dbReference type="Pfam" id="PF00534"/>
    </source>
</evidence>
<dbReference type="FunCoup" id="A0A1X2HNQ8">
    <property type="interactions" value="654"/>
</dbReference>
<dbReference type="GO" id="GO:0004578">
    <property type="term" value="F:chitobiosyldiphosphodolichol beta-mannosyltransferase activity"/>
    <property type="evidence" value="ECO:0007669"/>
    <property type="project" value="UniProtKB-EC"/>
</dbReference>
<keyword evidence="8" id="KW-0256">Endoplasmic reticulum</keyword>
<dbReference type="PANTHER" id="PTHR13036:SF0">
    <property type="entry name" value="CHITOBIOSYLDIPHOSPHODOLICHOL BETA-MANNOSYLTRANSFERASE"/>
    <property type="match status" value="1"/>
</dbReference>
<dbReference type="OMA" id="CKLIIDW"/>
<protein>
    <recommendedName>
        <fullName evidence="4">Chitobiosyldiphosphodolichol beta-mannosyltransferase</fullName>
        <ecNumber evidence="3">2.4.1.142</ecNumber>
    </recommendedName>
    <alternativeName>
        <fullName evidence="13">Beta-1,4-mannosyltransferase</fullName>
    </alternativeName>
    <alternativeName>
        <fullName evidence="14">GDP-Man:GlcNAc2-PP-dolichol mannosyltransferase</fullName>
    </alternativeName>
    <alternativeName>
        <fullName evidence="12">GDP-mannose-dolichol diphosphochitobiose mannosyltransferase</fullName>
    </alternativeName>
</protein>
<dbReference type="PANTHER" id="PTHR13036">
    <property type="entry name" value="BETA1,4 MANNOSYLTRANSFERASE"/>
    <property type="match status" value="1"/>
</dbReference>
<evidence type="ECO:0000256" key="13">
    <source>
        <dbReference type="ARBA" id="ARBA00031566"/>
    </source>
</evidence>
<feature type="transmembrane region" description="Helical" evidence="16">
    <location>
        <begin position="115"/>
        <end position="137"/>
    </location>
</feature>
<evidence type="ECO:0000256" key="16">
    <source>
        <dbReference type="SAM" id="Phobius"/>
    </source>
</evidence>
<dbReference type="InterPro" id="IPR028098">
    <property type="entry name" value="Glyco_trans_4-like_N"/>
</dbReference>
<keyword evidence="9 16" id="KW-1133">Transmembrane helix</keyword>